<organism evidence="3 4">
    <name type="scientific">Dorcoceras hygrometricum</name>
    <dbReference type="NCBI Taxonomy" id="472368"/>
    <lineage>
        <taxon>Eukaryota</taxon>
        <taxon>Viridiplantae</taxon>
        <taxon>Streptophyta</taxon>
        <taxon>Embryophyta</taxon>
        <taxon>Tracheophyta</taxon>
        <taxon>Spermatophyta</taxon>
        <taxon>Magnoliopsida</taxon>
        <taxon>eudicotyledons</taxon>
        <taxon>Gunneridae</taxon>
        <taxon>Pentapetalae</taxon>
        <taxon>asterids</taxon>
        <taxon>lamiids</taxon>
        <taxon>Lamiales</taxon>
        <taxon>Gesneriaceae</taxon>
        <taxon>Didymocarpoideae</taxon>
        <taxon>Trichosporeae</taxon>
        <taxon>Loxocarpinae</taxon>
        <taxon>Dorcoceras</taxon>
    </lineage>
</organism>
<reference evidence="3 4" key="1">
    <citation type="journal article" date="2015" name="Proc. Natl. Acad. Sci. U.S.A.">
        <title>The resurrection genome of Boea hygrometrica: A blueprint for survival of dehydration.</title>
        <authorList>
            <person name="Xiao L."/>
            <person name="Yang G."/>
            <person name="Zhang L."/>
            <person name="Yang X."/>
            <person name="Zhao S."/>
            <person name="Ji Z."/>
            <person name="Zhou Q."/>
            <person name="Hu M."/>
            <person name="Wang Y."/>
            <person name="Chen M."/>
            <person name="Xu Y."/>
            <person name="Jin H."/>
            <person name="Xiao X."/>
            <person name="Hu G."/>
            <person name="Bao F."/>
            <person name="Hu Y."/>
            <person name="Wan P."/>
            <person name="Li L."/>
            <person name="Deng X."/>
            <person name="Kuang T."/>
            <person name="Xiang C."/>
            <person name="Zhu J.K."/>
            <person name="Oliver M.J."/>
            <person name="He Y."/>
        </authorList>
    </citation>
    <scope>NUCLEOTIDE SEQUENCE [LARGE SCALE GENOMIC DNA]</scope>
    <source>
        <strain evidence="4">cv. XS01</strain>
    </source>
</reference>
<keyword evidence="1" id="KW-0175">Coiled coil</keyword>
<dbReference type="AlphaFoldDB" id="A0A2Z7AAM0"/>
<accession>A0A2Z7AAM0</accession>
<evidence type="ECO:0000256" key="1">
    <source>
        <dbReference type="SAM" id="Coils"/>
    </source>
</evidence>
<dbReference type="Proteomes" id="UP000250235">
    <property type="component" value="Unassembled WGS sequence"/>
</dbReference>
<gene>
    <name evidence="3" type="ORF">F511_19201</name>
</gene>
<protein>
    <submittedName>
        <fullName evidence="3">Uncharacterized protein</fullName>
    </submittedName>
</protein>
<evidence type="ECO:0000256" key="2">
    <source>
        <dbReference type="SAM" id="MobiDB-lite"/>
    </source>
</evidence>
<keyword evidence="4" id="KW-1185">Reference proteome</keyword>
<proteinExistence type="predicted"/>
<feature type="coiled-coil region" evidence="1">
    <location>
        <begin position="150"/>
        <end position="230"/>
    </location>
</feature>
<evidence type="ECO:0000313" key="3">
    <source>
        <dbReference type="EMBL" id="KZV18425.1"/>
    </source>
</evidence>
<feature type="region of interest" description="Disordered" evidence="2">
    <location>
        <begin position="32"/>
        <end position="112"/>
    </location>
</feature>
<evidence type="ECO:0000313" key="4">
    <source>
        <dbReference type="Proteomes" id="UP000250235"/>
    </source>
</evidence>
<name>A0A2Z7AAM0_9LAMI</name>
<dbReference type="EMBL" id="KV017460">
    <property type="protein sequence ID" value="KZV18425.1"/>
    <property type="molecule type" value="Genomic_DNA"/>
</dbReference>
<feature type="compositionally biased region" description="Polar residues" evidence="2">
    <location>
        <begin position="71"/>
        <end position="80"/>
    </location>
</feature>
<sequence length="272" mass="30362">MSDKSYSARELVKEDLLCHFGYGQEDTVEGLEGASRGGILGGRTTPVVKKVKRKAPQSTEKEVKHSKNKRVSTSQAQVTPNIEKRRAPMPPSPSPPVHSQAISRSHPLRRDRGHKRILVDLPPSTFLKTPWWSPRPPGLAGRRNCPVRNMDEVLEHHTELEMQLEELEGIRAQEKRAAEAQKEVLEAQGKKLAAEKAVLAVEKNTVKSKLEALAIEKAAIEVELDETRARAEGEISCLKSEVANVWGLGKEEFLKSSEFDELCAKKSVDYFE</sequence>